<dbReference type="InterPro" id="IPR004538">
    <property type="entry name" value="Hemolysin_A/TlyA"/>
</dbReference>
<dbReference type="EMBL" id="VFOQ01000001">
    <property type="protein sequence ID" value="TQL60801.1"/>
    <property type="molecule type" value="Genomic_DNA"/>
</dbReference>
<dbReference type="SUPFAM" id="SSF55174">
    <property type="entry name" value="Alpha-L RNA-binding motif"/>
    <property type="match status" value="1"/>
</dbReference>
<dbReference type="InterPro" id="IPR002877">
    <property type="entry name" value="RNA_MeTrfase_FtsJ_dom"/>
</dbReference>
<dbReference type="InterPro" id="IPR047048">
    <property type="entry name" value="TlyA"/>
</dbReference>
<dbReference type="SUPFAM" id="SSF53335">
    <property type="entry name" value="S-adenosyl-L-methionine-dependent methyltransferases"/>
    <property type="match status" value="1"/>
</dbReference>
<dbReference type="Gene3D" id="3.10.290.10">
    <property type="entry name" value="RNA-binding S4 domain"/>
    <property type="match status" value="1"/>
</dbReference>
<reference evidence="5 6" key="1">
    <citation type="submission" date="2019-06" db="EMBL/GenBank/DDBJ databases">
        <title>Sequencing the genomes of 1000 actinobacteria strains.</title>
        <authorList>
            <person name="Klenk H.-P."/>
        </authorList>
    </citation>
    <scope>NUCLEOTIDE SEQUENCE [LARGE SCALE GENOMIC DNA]</scope>
    <source>
        <strain evidence="5 6">DSM 18082</strain>
    </source>
</reference>
<evidence type="ECO:0000256" key="2">
    <source>
        <dbReference type="ARBA" id="ARBA00029460"/>
    </source>
</evidence>
<dbReference type="PANTHER" id="PTHR32319">
    <property type="entry name" value="BACTERIAL HEMOLYSIN-LIKE PROTEIN"/>
    <property type="match status" value="1"/>
</dbReference>
<organism evidence="5 6">
    <name type="scientific">Oryzihumus leptocrescens</name>
    <dbReference type="NCBI Taxonomy" id="297536"/>
    <lineage>
        <taxon>Bacteria</taxon>
        <taxon>Bacillati</taxon>
        <taxon>Actinomycetota</taxon>
        <taxon>Actinomycetes</taxon>
        <taxon>Micrococcales</taxon>
        <taxon>Intrasporangiaceae</taxon>
        <taxon>Oryzihumus</taxon>
    </lineage>
</organism>
<dbReference type="GO" id="GO:0003723">
    <property type="term" value="F:RNA binding"/>
    <property type="evidence" value="ECO:0007669"/>
    <property type="project" value="UniProtKB-KW"/>
</dbReference>
<protein>
    <submittedName>
        <fullName evidence="5">23S rRNA (Cytidine1920-2'-O)/16S rRNA (Cytidine1409-2'-O)-methyltransferase</fullName>
    </submittedName>
</protein>
<dbReference type="CDD" id="cd00165">
    <property type="entry name" value="S4"/>
    <property type="match status" value="1"/>
</dbReference>
<dbReference type="Proteomes" id="UP000319514">
    <property type="component" value="Unassembled WGS sequence"/>
</dbReference>
<evidence type="ECO:0000259" key="4">
    <source>
        <dbReference type="SMART" id="SM00363"/>
    </source>
</evidence>
<dbReference type="Pfam" id="PF01479">
    <property type="entry name" value="S4"/>
    <property type="match status" value="1"/>
</dbReference>
<dbReference type="PIRSF" id="PIRSF005578">
    <property type="entry name" value="TlyA"/>
    <property type="match status" value="1"/>
</dbReference>
<dbReference type="PROSITE" id="PS50889">
    <property type="entry name" value="S4"/>
    <property type="match status" value="1"/>
</dbReference>
<dbReference type="Gene3D" id="3.40.50.150">
    <property type="entry name" value="Vaccinia Virus protein VP39"/>
    <property type="match status" value="1"/>
</dbReference>
<keyword evidence="6" id="KW-1185">Reference proteome</keyword>
<gene>
    <name evidence="5" type="ORF">FB474_2198</name>
</gene>
<dbReference type="AlphaFoldDB" id="A0A542ZKB8"/>
<dbReference type="PANTHER" id="PTHR32319:SF0">
    <property type="entry name" value="BACTERIAL HEMOLYSIN-LIKE PROTEIN"/>
    <property type="match status" value="1"/>
</dbReference>
<evidence type="ECO:0000313" key="6">
    <source>
        <dbReference type="Proteomes" id="UP000319514"/>
    </source>
</evidence>
<sequence length="284" mass="29517">MSAPTLHPGDLAMTDSPSRLDVELVRRGLARSRGQARALVDRGAVLVGGATASKVSAPVTAADEITLATKPDPWVSRAAYKLLTALDVFADRGLSAQGKRCIDVGASTGGFTQVLLARGATHVEAVDVGHGQLVAQVAGDPRVTEWSGTNVRDLDPATVGGPAALVVADLSFISLRTVMPALAALTAPGGDLVVLVKPQFEVGRERLGRGGLVRSAPDRARSITDVAQAAAQEGLRPVALHGSPIRGTNGNIEYLLWCTSRDVDALSPREVADRAERLSTEGLT</sequence>
<comment type="similarity">
    <text evidence="2">Belongs to the TlyA family.</text>
</comment>
<dbReference type="InterPro" id="IPR029063">
    <property type="entry name" value="SAM-dependent_MTases_sf"/>
</dbReference>
<evidence type="ECO:0000256" key="3">
    <source>
        <dbReference type="PROSITE-ProRule" id="PRU00182"/>
    </source>
</evidence>
<dbReference type="InterPro" id="IPR036986">
    <property type="entry name" value="S4_RNA-bd_sf"/>
</dbReference>
<proteinExistence type="inferred from homology"/>
<evidence type="ECO:0000313" key="5">
    <source>
        <dbReference type="EMBL" id="TQL60801.1"/>
    </source>
</evidence>
<keyword evidence="5" id="KW-0808">Transferase</keyword>
<dbReference type="SMART" id="SM00363">
    <property type="entry name" value="S4"/>
    <property type="match status" value="1"/>
</dbReference>
<comment type="caution">
    <text evidence="5">The sequence shown here is derived from an EMBL/GenBank/DDBJ whole genome shotgun (WGS) entry which is preliminary data.</text>
</comment>
<dbReference type="GO" id="GO:0032259">
    <property type="term" value="P:methylation"/>
    <property type="evidence" value="ECO:0007669"/>
    <property type="project" value="UniProtKB-KW"/>
</dbReference>
<dbReference type="CDD" id="cd02440">
    <property type="entry name" value="AdoMet_MTases"/>
    <property type="match status" value="1"/>
</dbReference>
<evidence type="ECO:0000256" key="1">
    <source>
        <dbReference type="ARBA" id="ARBA00022884"/>
    </source>
</evidence>
<accession>A0A542ZKB8</accession>
<dbReference type="Pfam" id="PF01728">
    <property type="entry name" value="FtsJ"/>
    <property type="match status" value="1"/>
</dbReference>
<dbReference type="GO" id="GO:0008168">
    <property type="term" value="F:methyltransferase activity"/>
    <property type="evidence" value="ECO:0007669"/>
    <property type="project" value="UniProtKB-KW"/>
</dbReference>
<dbReference type="InterPro" id="IPR002942">
    <property type="entry name" value="S4_RNA-bd"/>
</dbReference>
<keyword evidence="5" id="KW-0489">Methyltransferase</keyword>
<feature type="domain" description="RNA-binding S4" evidence="4">
    <location>
        <begin position="18"/>
        <end position="80"/>
    </location>
</feature>
<keyword evidence="1 3" id="KW-0694">RNA-binding</keyword>
<name>A0A542ZKB8_9MICO</name>